<dbReference type="Proteomes" id="UP000070412">
    <property type="component" value="Unassembled WGS sequence"/>
</dbReference>
<evidence type="ECO:0000256" key="25">
    <source>
        <dbReference type="ARBA" id="ARBA00049457"/>
    </source>
</evidence>
<dbReference type="EnsemblMetazoa" id="SSS_4473s_mrna">
    <property type="protein sequence ID" value="KAF7492117.1"/>
    <property type="gene ID" value="SSS_4473"/>
</dbReference>
<comment type="catalytic activity">
    <reaction evidence="8">
        <text>(9Z)-octadecenoate + glycine = N-(9Z-octadecenoyl)glycine + H2O</text>
        <dbReference type="Rhea" id="RHEA:51316"/>
        <dbReference type="ChEBI" id="CHEBI:15377"/>
        <dbReference type="ChEBI" id="CHEBI:30823"/>
        <dbReference type="ChEBI" id="CHEBI:57305"/>
        <dbReference type="ChEBI" id="CHEBI:133992"/>
    </reaction>
    <physiologicalReaction direction="right-to-left" evidence="8">
        <dbReference type="Rhea" id="RHEA:51318"/>
    </physiologicalReaction>
</comment>
<keyword evidence="26" id="KW-0472">Membrane</keyword>
<dbReference type="InterPro" id="IPR047177">
    <property type="entry name" value="Pept_M20A"/>
</dbReference>
<evidence type="ECO:0000313" key="29">
    <source>
        <dbReference type="EnsemblMetazoa" id="KAF7492117.1"/>
    </source>
</evidence>
<dbReference type="GO" id="GO:0043604">
    <property type="term" value="P:amide biosynthetic process"/>
    <property type="evidence" value="ECO:0007669"/>
    <property type="project" value="TreeGrafter"/>
</dbReference>
<evidence type="ECO:0000256" key="17">
    <source>
        <dbReference type="ARBA" id="ARBA00048579"/>
    </source>
</evidence>
<dbReference type="EMBL" id="WVUK01000057">
    <property type="protein sequence ID" value="KAF7492117.1"/>
    <property type="molecule type" value="Genomic_DNA"/>
</dbReference>
<evidence type="ECO:0000256" key="2">
    <source>
        <dbReference type="ARBA" id="ARBA00006247"/>
    </source>
</evidence>
<comment type="catalytic activity">
    <reaction evidence="14">
        <text>N-(9Z-octadecenoyl)-L-methionine + H2O = (9Z)-octadecenoate + L-methionine</text>
        <dbReference type="Rhea" id="RHEA:64144"/>
        <dbReference type="ChEBI" id="CHEBI:15377"/>
        <dbReference type="ChEBI" id="CHEBI:30823"/>
        <dbReference type="ChEBI" id="CHEBI:57844"/>
        <dbReference type="ChEBI" id="CHEBI:149732"/>
    </reaction>
    <physiologicalReaction direction="left-to-right" evidence="14">
        <dbReference type="Rhea" id="RHEA:64145"/>
    </physiologicalReaction>
</comment>
<evidence type="ECO:0000256" key="20">
    <source>
        <dbReference type="ARBA" id="ARBA00048822"/>
    </source>
</evidence>
<reference evidence="28" key="2">
    <citation type="submission" date="2020-01" db="EMBL/GenBank/DDBJ databases">
        <authorList>
            <person name="Korhonen P.K.K."/>
            <person name="Guangxu M.G."/>
            <person name="Wang T.W."/>
            <person name="Stroehlein A.J.S."/>
            <person name="Young N.D."/>
            <person name="Ang C.-S.A."/>
            <person name="Fernando D.W.F."/>
            <person name="Lu H.L."/>
            <person name="Taylor S.T."/>
            <person name="Ehtesham M.E.M."/>
            <person name="Najaraj S.H.N."/>
            <person name="Harsha G.H.G."/>
            <person name="Madugundu A.M."/>
            <person name="Renuse S.R."/>
            <person name="Holt D.H."/>
            <person name="Pandey A.P."/>
            <person name="Papenfuss A.P."/>
            <person name="Gasser R.B.G."/>
            <person name="Fischer K.F."/>
        </authorList>
    </citation>
    <scope>NUCLEOTIDE SEQUENCE</scope>
    <source>
        <strain evidence="28">SSS_KF_BRIS2020</strain>
    </source>
</reference>
<keyword evidence="6" id="KW-0862">Zinc</keyword>
<comment type="function">
    <text evidence="7">Secreted enzyme that regulates the endogenous N-fatty acyl amino acid (NAAs) tissue and circulating levels by functioning as a bidirectional NAA synthase/hydrolase. It condenses free fatty acids and free amino acids to generate NAAs and bidirectionally catalyzes the reverse hydrolysis reaction. Some of these NAAs stimulate oxidative metabolism via mitochondrial uncoupling, increasing energy expenditure in a UPC1-independent manner. Thereby, this secreted protein may indirectly regulate whole body energy expenditure. PM20D1 circulates in tight association with both low- and high-density (LDL and HDL,respectively) lipoprotein particles.</text>
</comment>
<evidence type="ECO:0000256" key="8">
    <source>
        <dbReference type="ARBA" id="ARBA00047450"/>
    </source>
</evidence>
<accession>A0A834VC61</accession>
<dbReference type="SUPFAM" id="SSF53187">
    <property type="entry name" value="Zn-dependent exopeptidases"/>
    <property type="match status" value="1"/>
</dbReference>
<dbReference type="GO" id="GO:0006508">
    <property type="term" value="P:proteolysis"/>
    <property type="evidence" value="ECO:0007669"/>
    <property type="project" value="UniProtKB-KW"/>
</dbReference>
<dbReference type="InterPro" id="IPR011650">
    <property type="entry name" value="Peptidase_M20_dimer"/>
</dbReference>
<evidence type="ECO:0000256" key="6">
    <source>
        <dbReference type="ARBA" id="ARBA00022833"/>
    </source>
</evidence>
<name>A0A834VC61_SARSC</name>
<dbReference type="GO" id="GO:0004046">
    <property type="term" value="F:aminoacylase activity"/>
    <property type="evidence" value="ECO:0007669"/>
    <property type="project" value="UniProtKB-EC"/>
</dbReference>
<protein>
    <submittedName>
        <fullName evidence="28">Putative carboxypeptidase PM20D1</fullName>
    </submittedName>
</protein>
<evidence type="ECO:0000256" key="22">
    <source>
        <dbReference type="ARBA" id="ARBA00048840"/>
    </source>
</evidence>
<dbReference type="AlphaFoldDB" id="A0A834VC61"/>
<evidence type="ECO:0000256" key="23">
    <source>
        <dbReference type="ARBA" id="ARBA00048879"/>
    </source>
</evidence>
<dbReference type="InterPro" id="IPR036264">
    <property type="entry name" value="Bact_exopeptidase_dim_dom"/>
</dbReference>
<comment type="catalytic activity">
    <reaction evidence="18">
        <text>N-(9Z-octadecenoyl)-L-serine + H2O = L-serine + (9Z)-octadecenoate</text>
        <dbReference type="Rhea" id="RHEA:51352"/>
        <dbReference type="ChEBI" id="CHEBI:15377"/>
        <dbReference type="ChEBI" id="CHEBI:30823"/>
        <dbReference type="ChEBI" id="CHEBI:33384"/>
        <dbReference type="ChEBI" id="CHEBI:134031"/>
    </reaction>
    <physiologicalReaction direction="left-to-right" evidence="18">
        <dbReference type="Rhea" id="RHEA:51353"/>
    </physiologicalReaction>
</comment>
<evidence type="ECO:0000256" key="3">
    <source>
        <dbReference type="ARBA" id="ARBA00022670"/>
    </source>
</evidence>
<organism evidence="28">
    <name type="scientific">Sarcoptes scabiei</name>
    <name type="common">Itch mite</name>
    <name type="synonym">Acarus scabiei</name>
    <dbReference type="NCBI Taxonomy" id="52283"/>
    <lineage>
        <taxon>Eukaryota</taxon>
        <taxon>Metazoa</taxon>
        <taxon>Ecdysozoa</taxon>
        <taxon>Arthropoda</taxon>
        <taxon>Chelicerata</taxon>
        <taxon>Arachnida</taxon>
        <taxon>Acari</taxon>
        <taxon>Acariformes</taxon>
        <taxon>Sarcoptiformes</taxon>
        <taxon>Astigmata</taxon>
        <taxon>Psoroptidia</taxon>
        <taxon>Sarcoptoidea</taxon>
        <taxon>Sarcoptidae</taxon>
        <taxon>Sarcoptinae</taxon>
        <taxon>Sarcoptes</taxon>
    </lineage>
</organism>
<evidence type="ECO:0000256" key="16">
    <source>
        <dbReference type="ARBA" id="ARBA00048402"/>
    </source>
</evidence>
<reference evidence="29" key="3">
    <citation type="submission" date="2022-06" db="UniProtKB">
        <authorList>
            <consortium name="EnsemblMetazoa"/>
        </authorList>
    </citation>
    <scope>IDENTIFICATION</scope>
</reference>
<dbReference type="GO" id="GO:0046872">
    <property type="term" value="F:metal ion binding"/>
    <property type="evidence" value="ECO:0007669"/>
    <property type="project" value="UniProtKB-KW"/>
</dbReference>
<evidence type="ECO:0000256" key="14">
    <source>
        <dbReference type="ARBA" id="ARBA00048145"/>
    </source>
</evidence>
<evidence type="ECO:0000256" key="13">
    <source>
        <dbReference type="ARBA" id="ARBA00047879"/>
    </source>
</evidence>
<dbReference type="FunFam" id="3.40.630.10:FF:000027">
    <property type="entry name" value="N-fatty-acyl-amino acid synthase/hydrolase PM20D1"/>
    <property type="match status" value="1"/>
</dbReference>
<comment type="catalytic activity">
    <reaction evidence="11">
        <text>N-(9Z-octadecenoyl)-L-tyrosine + H2O = L-tyrosine + (9Z)-octadecenoate</text>
        <dbReference type="Rhea" id="RHEA:64184"/>
        <dbReference type="ChEBI" id="CHEBI:15377"/>
        <dbReference type="ChEBI" id="CHEBI:30823"/>
        <dbReference type="ChEBI" id="CHEBI:58315"/>
        <dbReference type="ChEBI" id="CHEBI:149734"/>
    </reaction>
    <physiologicalReaction direction="left-to-right" evidence="11">
        <dbReference type="Rhea" id="RHEA:64185"/>
    </physiologicalReaction>
</comment>
<keyword evidence="28" id="KW-0121">Carboxypeptidase</keyword>
<evidence type="ECO:0000256" key="9">
    <source>
        <dbReference type="ARBA" id="ARBA00047567"/>
    </source>
</evidence>
<comment type="catalytic activity">
    <reaction evidence="13">
        <text>N-hexadecanoyl-L-phenylalanine + H2O = hexadecanoate + L-phenylalanine</text>
        <dbReference type="Rhea" id="RHEA:64124"/>
        <dbReference type="ChEBI" id="CHEBI:7896"/>
        <dbReference type="ChEBI" id="CHEBI:15377"/>
        <dbReference type="ChEBI" id="CHEBI:58095"/>
        <dbReference type="ChEBI" id="CHEBI:149699"/>
    </reaction>
    <physiologicalReaction direction="left-to-right" evidence="13">
        <dbReference type="Rhea" id="RHEA:64125"/>
    </physiologicalReaction>
</comment>
<keyword evidence="30" id="KW-1185">Reference proteome</keyword>
<comment type="catalytic activity">
    <reaction evidence="17">
        <text>an N-acyl-L-amino acid + H2O = an L-alpha-amino acid + a carboxylate</text>
        <dbReference type="Rhea" id="RHEA:15565"/>
        <dbReference type="ChEBI" id="CHEBI:15377"/>
        <dbReference type="ChEBI" id="CHEBI:29067"/>
        <dbReference type="ChEBI" id="CHEBI:59869"/>
        <dbReference type="ChEBI" id="CHEBI:59874"/>
        <dbReference type="EC" id="3.5.1.14"/>
    </reaction>
    <physiologicalReaction direction="left-to-right" evidence="17">
        <dbReference type="Rhea" id="RHEA:15566"/>
    </physiologicalReaction>
    <physiologicalReaction direction="right-to-left" evidence="17">
        <dbReference type="Rhea" id="RHEA:15567"/>
    </physiologicalReaction>
</comment>
<dbReference type="Pfam" id="PF01546">
    <property type="entry name" value="Peptidase_M20"/>
    <property type="match status" value="1"/>
</dbReference>
<keyword evidence="5" id="KW-0378">Hydrolase</keyword>
<feature type="transmembrane region" description="Helical" evidence="26">
    <location>
        <begin position="491"/>
        <end position="512"/>
    </location>
</feature>
<comment type="catalytic activity">
    <reaction evidence="22">
        <text>an N-acyl-aromatic L-alpha-amino acid + H2O = an aromatic L-alpha-amino acid + a carboxylate</text>
        <dbReference type="Rhea" id="RHEA:54184"/>
        <dbReference type="ChEBI" id="CHEBI:15377"/>
        <dbReference type="ChEBI" id="CHEBI:29067"/>
        <dbReference type="ChEBI" id="CHEBI:84824"/>
        <dbReference type="ChEBI" id="CHEBI:138093"/>
        <dbReference type="EC" id="3.5.1.114"/>
    </reaction>
    <physiologicalReaction direction="left-to-right" evidence="22">
        <dbReference type="Rhea" id="RHEA:54185"/>
    </physiologicalReaction>
    <physiologicalReaction direction="right-to-left" evidence="22">
        <dbReference type="Rhea" id="RHEA:54186"/>
    </physiologicalReaction>
</comment>
<keyword evidence="26" id="KW-0812">Transmembrane</keyword>
<evidence type="ECO:0000256" key="10">
    <source>
        <dbReference type="ARBA" id="ARBA00047723"/>
    </source>
</evidence>
<keyword evidence="3" id="KW-0645">Protease</keyword>
<comment type="catalytic activity">
    <reaction evidence="19">
        <text>N-(9Z-octadecenoyl)-L-glutamine + H2O = L-glutamine + (9Z)-octadecenoate</text>
        <dbReference type="Rhea" id="RHEA:51356"/>
        <dbReference type="ChEBI" id="CHEBI:15377"/>
        <dbReference type="ChEBI" id="CHEBI:30823"/>
        <dbReference type="ChEBI" id="CHEBI:58359"/>
        <dbReference type="ChEBI" id="CHEBI:134033"/>
    </reaction>
    <physiologicalReaction direction="left-to-right" evidence="19">
        <dbReference type="Rhea" id="RHEA:51357"/>
    </physiologicalReaction>
</comment>
<comment type="catalytic activity">
    <reaction evidence="9">
        <text>N-(4Z,7Z,10Z,13Z,16Z,19Z-docosahexaenoyl)-L-phenylalanine + H2O = (4Z,7Z,10Z,13Z,16Z,19Z)-docosahexaenoate + L-phenylalanine</text>
        <dbReference type="Rhea" id="RHEA:64132"/>
        <dbReference type="ChEBI" id="CHEBI:15377"/>
        <dbReference type="ChEBI" id="CHEBI:58095"/>
        <dbReference type="ChEBI" id="CHEBI:77016"/>
        <dbReference type="ChEBI" id="CHEBI:149701"/>
    </reaction>
    <physiologicalReaction direction="left-to-right" evidence="9">
        <dbReference type="Rhea" id="RHEA:64133"/>
    </physiologicalReaction>
</comment>
<evidence type="ECO:0000313" key="28">
    <source>
        <dbReference type="EMBL" id="KAF7492117.1"/>
    </source>
</evidence>
<feature type="domain" description="Peptidase M20 dimerisation" evidence="27">
    <location>
        <begin position="260"/>
        <end position="394"/>
    </location>
</feature>
<keyword evidence="4" id="KW-0479">Metal-binding</keyword>
<dbReference type="GO" id="GO:0006520">
    <property type="term" value="P:amino acid metabolic process"/>
    <property type="evidence" value="ECO:0007669"/>
    <property type="project" value="TreeGrafter"/>
</dbReference>
<feature type="transmembrane region" description="Helical" evidence="26">
    <location>
        <begin position="7"/>
        <end position="31"/>
    </location>
</feature>
<evidence type="ECO:0000256" key="1">
    <source>
        <dbReference type="ARBA" id="ARBA00004872"/>
    </source>
</evidence>
<evidence type="ECO:0000259" key="27">
    <source>
        <dbReference type="Pfam" id="PF07687"/>
    </source>
</evidence>
<comment type="catalytic activity">
    <reaction evidence="12">
        <text>(5Z,8Z,11Z,14Z)-eicosatetraenoate + L-phenylalanine = N-(5Z,8Z,11Z,14Z-eicosatetraenoyl)-L-phenylalanine + H2O</text>
        <dbReference type="Rhea" id="RHEA:51312"/>
        <dbReference type="ChEBI" id="CHEBI:15377"/>
        <dbReference type="ChEBI" id="CHEBI:32395"/>
        <dbReference type="ChEBI" id="CHEBI:58095"/>
        <dbReference type="ChEBI" id="CHEBI:134022"/>
    </reaction>
    <physiologicalReaction direction="left-to-right" evidence="12">
        <dbReference type="Rhea" id="RHEA:51313"/>
    </physiologicalReaction>
    <physiologicalReaction direction="right-to-left" evidence="12">
        <dbReference type="Rhea" id="RHEA:51314"/>
    </physiologicalReaction>
</comment>
<evidence type="ECO:0000256" key="7">
    <source>
        <dbReference type="ARBA" id="ARBA00046147"/>
    </source>
</evidence>
<comment type="catalytic activity">
    <reaction evidence="16">
        <text>N-(5Z,8Z,11Z,14Z)-eicosatetraenoyl-glycine + H2O = (5Z,8Z,11Z,14Z)-eicosatetraenoate + glycine</text>
        <dbReference type="Rhea" id="RHEA:64108"/>
        <dbReference type="ChEBI" id="CHEBI:15377"/>
        <dbReference type="ChEBI" id="CHEBI:32395"/>
        <dbReference type="ChEBI" id="CHEBI:57305"/>
        <dbReference type="ChEBI" id="CHEBI:59002"/>
    </reaction>
    <physiologicalReaction direction="left-to-right" evidence="16">
        <dbReference type="Rhea" id="RHEA:64109"/>
    </physiologicalReaction>
    <physiologicalReaction direction="right-to-left" evidence="16">
        <dbReference type="Rhea" id="RHEA:64110"/>
    </physiologicalReaction>
</comment>
<comment type="catalytic activity">
    <reaction evidence="24">
        <text>N-(5Z,8Z,11Z,14Z-eicosatetraenoyl)-L-serine + H2O = (5Z,8Z,11Z,14Z)-eicosatetraenoate + L-serine</text>
        <dbReference type="Rhea" id="RHEA:64116"/>
        <dbReference type="ChEBI" id="CHEBI:15377"/>
        <dbReference type="ChEBI" id="CHEBI:32395"/>
        <dbReference type="ChEBI" id="CHEBI:33384"/>
        <dbReference type="ChEBI" id="CHEBI:149697"/>
    </reaction>
    <physiologicalReaction direction="left-to-right" evidence="24">
        <dbReference type="Rhea" id="RHEA:64117"/>
    </physiologicalReaction>
    <physiologicalReaction direction="right-to-left" evidence="24">
        <dbReference type="Rhea" id="RHEA:64118"/>
    </physiologicalReaction>
</comment>
<dbReference type="PANTHER" id="PTHR45962:SF1">
    <property type="entry name" value="N-FATTY-ACYL-AMINO ACID SYNTHASE_HYDROLASE PM20D1"/>
    <property type="match status" value="1"/>
</dbReference>
<comment type="similarity">
    <text evidence="2">Belongs to the peptidase M20A family.</text>
</comment>
<evidence type="ECO:0000256" key="18">
    <source>
        <dbReference type="ARBA" id="ARBA00048597"/>
    </source>
</evidence>
<evidence type="ECO:0000256" key="24">
    <source>
        <dbReference type="ARBA" id="ARBA00049100"/>
    </source>
</evidence>
<dbReference type="Pfam" id="PF07687">
    <property type="entry name" value="M20_dimer"/>
    <property type="match status" value="1"/>
</dbReference>
<comment type="catalytic activity">
    <reaction evidence="23">
        <text>L-phenylalanine + (9Z)-octadecenoate = N-(9Z-octadecenoyl)-L-phenylalanine + H2O</text>
        <dbReference type="Rhea" id="RHEA:51300"/>
        <dbReference type="ChEBI" id="CHEBI:15377"/>
        <dbReference type="ChEBI" id="CHEBI:30823"/>
        <dbReference type="ChEBI" id="CHEBI:58095"/>
        <dbReference type="ChEBI" id="CHEBI:134020"/>
    </reaction>
    <physiologicalReaction direction="left-to-right" evidence="23">
        <dbReference type="Rhea" id="RHEA:51301"/>
    </physiologicalReaction>
    <physiologicalReaction direction="right-to-left" evidence="23">
        <dbReference type="Rhea" id="RHEA:51302"/>
    </physiologicalReaction>
</comment>
<dbReference type="GO" id="GO:0043605">
    <property type="term" value="P:amide catabolic process"/>
    <property type="evidence" value="ECO:0007669"/>
    <property type="project" value="TreeGrafter"/>
</dbReference>
<evidence type="ECO:0000256" key="12">
    <source>
        <dbReference type="ARBA" id="ARBA00047874"/>
    </source>
</evidence>
<comment type="pathway">
    <text evidence="1">Lipid metabolism; fatty acid metabolism.</text>
</comment>
<comment type="catalytic activity">
    <reaction evidence="25">
        <text>N-(9Z-octadecenoyl)-L-lysine + H2O = L-lysine + (9Z)-octadecenoate</text>
        <dbReference type="Rhea" id="RHEA:64192"/>
        <dbReference type="ChEBI" id="CHEBI:15377"/>
        <dbReference type="ChEBI" id="CHEBI:30823"/>
        <dbReference type="ChEBI" id="CHEBI:32551"/>
        <dbReference type="ChEBI" id="CHEBI:149731"/>
    </reaction>
    <physiologicalReaction direction="left-to-right" evidence="25">
        <dbReference type="Rhea" id="RHEA:64193"/>
    </physiologicalReaction>
</comment>
<comment type="catalytic activity">
    <reaction evidence="21">
        <text>N-(9Z-octadecenoyl)-L-leucine + H2O = L-leucine + (9Z)-octadecenoate</text>
        <dbReference type="Rhea" id="RHEA:51360"/>
        <dbReference type="ChEBI" id="CHEBI:15377"/>
        <dbReference type="ChEBI" id="CHEBI:30823"/>
        <dbReference type="ChEBI" id="CHEBI:57427"/>
        <dbReference type="ChEBI" id="CHEBI:134035"/>
    </reaction>
    <physiologicalReaction direction="left-to-right" evidence="21">
        <dbReference type="Rhea" id="RHEA:51361"/>
    </physiologicalReaction>
    <physiologicalReaction direction="right-to-left" evidence="21">
        <dbReference type="Rhea" id="RHEA:51362"/>
    </physiologicalReaction>
</comment>
<sequence>MKSIERICSIWFVLLFSTIILMLIIILRTLIFQQYLIESNCPINNRLDSRSSSDSMFEDQHESIQDDPLFYDRLQTALRFRTITKAPQNYSIEESRKFLNFLRKSFPKIYASELVQVQPINELSLLIKIQGSNPSLRPYMILAHYDVVPAIEEQWRYPPFDGKMVDNYIYGRGALDLKSILMAILEALEWMLTKRSEIVRSFYVAIGHDEEGRGLDGAAKIAEFMREYRLDDIEFILDEGPYIFQDSITGVRRNVAMIGIAEKGLINIRLTAKSSVGHSSLPPQKTSIVKLAEAVSRFKSTAHPNRFGQGPERETIESLAPYCSLFYKILYTNLWLFGPLVGYLLENDPLLSSLIRTSTAVTIFKGGVKDNVLPSEAEAIINHRIYPLDSIGTVLEFDRNLINDPEIQLEQLGMAVEPHPISPAGKQAFGYQTILKSIQQVFPAVAVVPGVMYAATDTRWYLNFTKNIYRFSPGYLSLENLSIVHGHNERFFVTTTIILISITIIVISINLIEDFFIKKTISGCISIT</sequence>
<keyword evidence="26" id="KW-1133">Transmembrane helix</keyword>
<dbReference type="Gene3D" id="1.10.150.900">
    <property type="match status" value="1"/>
</dbReference>
<dbReference type="SUPFAM" id="SSF55031">
    <property type="entry name" value="Bacterial exopeptidase dimerisation domain"/>
    <property type="match status" value="1"/>
</dbReference>
<dbReference type="PANTHER" id="PTHR45962">
    <property type="entry name" value="N-FATTY-ACYL-AMINO ACID SYNTHASE/HYDROLASE PM20D1"/>
    <property type="match status" value="1"/>
</dbReference>
<evidence type="ECO:0000256" key="15">
    <source>
        <dbReference type="ARBA" id="ARBA00048380"/>
    </source>
</evidence>
<comment type="catalytic activity">
    <reaction evidence="10">
        <text>N-octadecanoyl-L-phenylalanine + H2O = octadecanoate + L-phenylalanine</text>
        <dbReference type="Rhea" id="RHEA:64128"/>
        <dbReference type="ChEBI" id="CHEBI:15377"/>
        <dbReference type="ChEBI" id="CHEBI:25629"/>
        <dbReference type="ChEBI" id="CHEBI:58095"/>
        <dbReference type="ChEBI" id="CHEBI:149700"/>
    </reaction>
    <physiologicalReaction direction="left-to-right" evidence="10">
        <dbReference type="Rhea" id="RHEA:64129"/>
    </physiologicalReaction>
</comment>
<dbReference type="Gene3D" id="3.40.630.10">
    <property type="entry name" value="Zn peptidases"/>
    <property type="match status" value="1"/>
</dbReference>
<proteinExistence type="inferred from homology"/>
<dbReference type="Gene3D" id="3.30.70.360">
    <property type="match status" value="1"/>
</dbReference>
<evidence type="ECO:0000256" key="11">
    <source>
        <dbReference type="ARBA" id="ARBA00047866"/>
    </source>
</evidence>
<evidence type="ECO:0000256" key="4">
    <source>
        <dbReference type="ARBA" id="ARBA00022723"/>
    </source>
</evidence>
<dbReference type="GO" id="GO:0004180">
    <property type="term" value="F:carboxypeptidase activity"/>
    <property type="evidence" value="ECO:0007669"/>
    <property type="project" value="UniProtKB-KW"/>
</dbReference>
<dbReference type="InterPro" id="IPR002933">
    <property type="entry name" value="Peptidase_M20"/>
</dbReference>
<evidence type="ECO:0000256" key="5">
    <source>
        <dbReference type="ARBA" id="ARBA00022801"/>
    </source>
</evidence>
<comment type="catalytic activity">
    <reaction evidence="20">
        <text>N-(9Z-octadecenoyl)-L-tryptophan + H2O = L-tryptophan + (9Z)-octadecenoate</text>
        <dbReference type="Rhea" id="RHEA:64176"/>
        <dbReference type="ChEBI" id="CHEBI:15377"/>
        <dbReference type="ChEBI" id="CHEBI:30823"/>
        <dbReference type="ChEBI" id="CHEBI:57912"/>
        <dbReference type="ChEBI" id="CHEBI:149733"/>
    </reaction>
    <physiologicalReaction direction="left-to-right" evidence="20">
        <dbReference type="Rhea" id="RHEA:64177"/>
    </physiologicalReaction>
</comment>
<evidence type="ECO:0000256" key="21">
    <source>
        <dbReference type="ARBA" id="ARBA00048827"/>
    </source>
</evidence>
<evidence type="ECO:0000256" key="19">
    <source>
        <dbReference type="ARBA" id="ARBA00048729"/>
    </source>
</evidence>
<evidence type="ECO:0000256" key="26">
    <source>
        <dbReference type="SAM" id="Phobius"/>
    </source>
</evidence>
<comment type="catalytic activity">
    <reaction evidence="15">
        <text>N-(9Z-octadecenoyl)-L-asparagine + H2O = L-asparagine + (9Z)-octadecenoate</text>
        <dbReference type="Rhea" id="RHEA:64136"/>
        <dbReference type="ChEBI" id="CHEBI:15377"/>
        <dbReference type="ChEBI" id="CHEBI:30823"/>
        <dbReference type="ChEBI" id="CHEBI:58048"/>
        <dbReference type="ChEBI" id="CHEBI:149730"/>
    </reaction>
    <physiologicalReaction direction="left-to-right" evidence="15">
        <dbReference type="Rhea" id="RHEA:64137"/>
    </physiologicalReaction>
</comment>
<dbReference type="OrthoDB" id="3064516at2759"/>
<gene>
    <name evidence="28" type="ORF">SSS_4473</name>
</gene>
<reference evidence="30" key="1">
    <citation type="journal article" date="2020" name="PLoS Negl. Trop. Dis.">
        <title>High-quality nuclear genome for Sarcoptes scabiei-A critical resource for a neglected parasite.</title>
        <authorList>
            <person name="Korhonen P.K."/>
            <person name="Gasser R.B."/>
            <person name="Ma G."/>
            <person name="Wang T."/>
            <person name="Stroehlein A.J."/>
            <person name="Young N.D."/>
            <person name="Ang C.S."/>
            <person name="Fernando D.D."/>
            <person name="Lu H.C."/>
            <person name="Taylor S."/>
            <person name="Reynolds S.L."/>
            <person name="Mofiz E."/>
            <person name="Najaraj S.H."/>
            <person name="Gowda H."/>
            <person name="Madugundu A."/>
            <person name="Renuse S."/>
            <person name="Holt D."/>
            <person name="Pandey A."/>
            <person name="Papenfuss A.T."/>
            <person name="Fischer K."/>
        </authorList>
    </citation>
    <scope>NUCLEOTIDE SEQUENCE [LARGE SCALE GENOMIC DNA]</scope>
</reference>
<evidence type="ECO:0000313" key="30">
    <source>
        <dbReference type="Proteomes" id="UP000070412"/>
    </source>
</evidence>